<accession>A0A9Q0KVN9</accession>
<sequence>MGPKIIIDRRTWPLRRPESIDPPVRPREAGDPEDVLELAERDAGVASSPDVMVKIALAQLAPNGWANITAFIVFFITLREIPIMKIFWDLFSLTPMKWKSPFTKWVTLPLDERCSLGARISLDVATGCPELMELAGAKWRSLEEMLDDMDMEVEETFVEIVHPSRKKSFHSQMGPLVTGTDPTKQKGVGALEPKVFHTAPSSMKEVSTTTIGIPLVDKGKGLAGEPSPTKLVPDWAVTVAD</sequence>
<evidence type="ECO:0000313" key="2">
    <source>
        <dbReference type="Proteomes" id="UP001141806"/>
    </source>
</evidence>
<comment type="caution">
    <text evidence="1">The sequence shown here is derived from an EMBL/GenBank/DDBJ whole genome shotgun (WGS) entry which is preliminary data.</text>
</comment>
<organism evidence="1 2">
    <name type="scientific">Protea cynaroides</name>
    <dbReference type="NCBI Taxonomy" id="273540"/>
    <lineage>
        <taxon>Eukaryota</taxon>
        <taxon>Viridiplantae</taxon>
        <taxon>Streptophyta</taxon>
        <taxon>Embryophyta</taxon>
        <taxon>Tracheophyta</taxon>
        <taxon>Spermatophyta</taxon>
        <taxon>Magnoliopsida</taxon>
        <taxon>Proteales</taxon>
        <taxon>Proteaceae</taxon>
        <taxon>Protea</taxon>
    </lineage>
</organism>
<evidence type="ECO:0000313" key="1">
    <source>
        <dbReference type="EMBL" id="KAJ4977221.1"/>
    </source>
</evidence>
<dbReference type="EMBL" id="JAMYWD010000003">
    <property type="protein sequence ID" value="KAJ4977221.1"/>
    <property type="molecule type" value="Genomic_DNA"/>
</dbReference>
<gene>
    <name evidence="1" type="ORF">NE237_002327</name>
</gene>
<dbReference type="AlphaFoldDB" id="A0A9Q0KVN9"/>
<reference evidence="1" key="1">
    <citation type="journal article" date="2023" name="Plant J.">
        <title>The genome of the king protea, Protea cynaroides.</title>
        <authorList>
            <person name="Chang J."/>
            <person name="Duong T.A."/>
            <person name="Schoeman C."/>
            <person name="Ma X."/>
            <person name="Roodt D."/>
            <person name="Barker N."/>
            <person name="Li Z."/>
            <person name="Van de Peer Y."/>
            <person name="Mizrachi E."/>
        </authorList>
    </citation>
    <scope>NUCLEOTIDE SEQUENCE</scope>
    <source>
        <tissue evidence="1">Young leaves</tissue>
    </source>
</reference>
<proteinExistence type="predicted"/>
<dbReference type="OrthoDB" id="1750920at2759"/>
<keyword evidence="2" id="KW-1185">Reference proteome</keyword>
<name>A0A9Q0KVN9_9MAGN</name>
<protein>
    <submittedName>
        <fullName evidence="1">Uncharacterized protein</fullName>
    </submittedName>
</protein>
<dbReference type="Proteomes" id="UP001141806">
    <property type="component" value="Unassembled WGS sequence"/>
</dbReference>